<feature type="compositionally biased region" description="Polar residues" evidence="1">
    <location>
        <begin position="85"/>
        <end position="114"/>
    </location>
</feature>
<protein>
    <submittedName>
        <fullName evidence="2">Uncharacterized protein</fullName>
    </submittedName>
</protein>
<reference evidence="2" key="1">
    <citation type="submission" date="2023-08" db="EMBL/GenBank/DDBJ databases">
        <title>A de novo genome assembly of Solanum verrucosum Schlechtendal, a Mexican diploid species geographically isolated from the other diploid A-genome species in potato relatives.</title>
        <authorList>
            <person name="Hosaka K."/>
        </authorList>
    </citation>
    <scope>NUCLEOTIDE SEQUENCE</scope>
    <source>
        <tissue evidence="2">Young leaves</tissue>
    </source>
</reference>
<dbReference type="Proteomes" id="UP001234989">
    <property type="component" value="Chromosome 10"/>
</dbReference>
<proteinExistence type="predicted"/>
<accession>A0AAF0UUF0</accession>
<evidence type="ECO:0000256" key="1">
    <source>
        <dbReference type="SAM" id="MobiDB-lite"/>
    </source>
</evidence>
<evidence type="ECO:0000313" key="3">
    <source>
        <dbReference type="Proteomes" id="UP001234989"/>
    </source>
</evidence>
<name>A0AAF0UUF0_SOLVR</name>
<feature type="compositionally biased region" description="Low complexity" evidence="1">
    <location>
        <begin position="115"/>
        <end position="127"/>
    </location>
</feature>
<dbReference type="AlphaFoldDB" id="A0AAF0UUF0"/>
<organism evidence="2 3">
    <name type="scientific">Solanum verrucosum</name>
    <dbReference type="NCBI Taxonomy" id="315347"/>
    <lineage>
        <taxon>Eukaryota</taxon>
        <taxon>Viridiplantae</taxon>
        <taxon>Streptophyta</taxon>
        <taxon>Embryophyta</taxon>
        <taxon>Tracheophyta</taxon>
        <taxon>Spermatophyta</taxon>
        <taxon>Magnoliopsida</taxon>
        <taxon>eudicotyledons</taxon>
        <taxon>Gunneridae</taxon>
        <taxon>Pentapetalae</taxon>
        <taxon>asterids</taxon>
        <taxon>lamiids</taxon>
        <taxon>Solanales</taxon>
        <taxon>Solanaceae</taxon>
        <taxon>Solanoideae</taxon>
        <taxon>Solaneae</taxon>
        <taxon>Solanum</taxon>
    </lineage>
</organism>
<keyword evidence="3" id="KW-1185">Reference proteome</keyword>
<dbReference type="EMBL" id="CP133621">
    <property type="protein sequence ID" value="WMV52245.1"/>
    <property type="molecule type" value="Genomic_DNA"/>
</dbReference>
<sequence>MLEEIMRKLMTRTVNMVKFADTWICDIAHMARLILEENKDKSRACKNLAIERHSMPTCYFCFVPHRTGTCIGWCPYFTTASHNSQFTAGQSSQGSSHPEPTSSYQSGPTRFNQPASTTSNNHASSTTVCDDTNRVKRASETAKTSQPPPFVDTSIPITRGITS</sequence>
<gene>
    <name evidence="2" type="ORF">MTR67_045630</name>
</gene>
<evidence type="ECO:0000313" key="2">
    <source>
        <dbReference type="EMBL" id="WMV52245.1"/>
    </source>
</evidence>
<feature type="compositionally biased region" description="Basic and acidic residues" evidence="1">
    <location>
        <begin position="131"/>
        <end position="140"/>
    </location>
</feature>
<feature type="region of interest" description="Disordered" evidence="1">
    <location>
        <begin position="85"/>
        <end position="163"/>
    </location>
</feature>